<dbReference type="EMBL" id="AOHZ01000031">
    <property type="protein sequence ID" value="ELY58904.1"/>
    <property type="molecule type" value="Genomic_DNA"/>
</dbReference>
<sequence>MFAGDDQSKEKGTDDTDTKDKKNDDPKGTLTLELVCHGKGDAEFRVVNDDTKNAKVDWKVSIDDFDFEDLDDLTDANGIEDIPDDNGFEDIDDLDDITDANGIEDVPDDNGFEDAFDVGDLDLEDLEGKQVTLEGTTLDVGKRMFDLRQVVSEKRLKEMGIDVDKLSGTLTVPKNADETFWAGIISKDSNVDLYYDGKKVDSVKVDEADCKGDDSKKKNGDYIELEPVCYKDAETDIADLDDTTVGNTVGSDVTGVDEDFDPDGEMIVDGEEVDEDDYDGAVDAENNVIDDSGFSTDDLDGLEGTATVREAKFRVHNRSKKEVKVNWSVEGDGQGGKLYLDGKESTTFRVTEHNDRKTYVTLTDDGKEIASEKPADTECDDDCNT</sequence>
<accession>L9XAY9</accession>
<keyword evidence="3" id="KW-1185">Reference proteome</keyword>
<feature type="region of interest" description="Disordered" evidence="1">
    <location>
        <begin position="1"/>
        <end position="29"/>
    </location>
</feature>
<reference evidence="2 3" key="1">
    <citation type="journal article" date="2014" name="PLoS Genet.">
        <title>Phylogenetically driven sequencing of extremely halophilic archaea reveals strategies for static and dynamic osmo-response.</title>
        <authorList>
            <person name="Becker E.A."/>
            <person name="Seitzer P.M."/>
            <person name="Tritt A."/>
            <person name="Larsen D."/>
            <person name="Krusor M."/>
            <person name="Yao A.I."/>
            <person name="Wu D."/>
            <person name="Madern D."/>
            <person name="Eisen J.A."/>
            <person name="Darling A.E."/>
            <person name="Facciotti M.T."/>
        </authorList>
    </citation>
    <scope>NUCLEOTIDE SEQUENCE [LARGE SCALE GENOMIC DNA]</scope>
    <source>
        <strain evidence="2 3">JCM 12255</strain>
    </source>
</reference>
<evidence type="ECO:0000313" key="2">
    <source>
        <dbReference type="EMBL" id="ELY58904.1"/>
    </source>
</evidence>
<dbReference type="Proteomes" id="UP000011602">
    <property type="component" value="Unassembled WGS sequence"/>
</dbReference>
<protein>
    <submittedName>
        <fullName evidence="2">Uncharacterized protein</fullName>
    </submittedName>
</protein>
<proteinExistence type="predicted"/>
<evidence type="ECO:0000256" key="1">
    <source>
        <dbReference type="SAM" id="MobiDB-lite"/>
    </source>
</evidence>
<gene>
    <name evidence="2" type="ORF">C493_05645</name>
</gene>
<dbReference type="AlphaFoldDB" id="L9XAY9"/>
<dbReference type="eggNOG" id="ENOG502N5VZ">
    <property type="taxonomic scope" value="Archaea"/>
</dbReference>
<name>L9XAY9_9EURY</name>
<organism evidence="2 3">
    <name type="scientific">Natronolimnohabitans innermongolicus JCM 12255</name>
    <dbReference type="NCBI Taxonomy" id="1227499"/>
    <lineage>
        <taxon>Archaea</taxon>
        <taxon>Methanobacteriati</taxon>
        <taxon>Methanobacteriota</taxon>
        <taxon>Stenosarchaea group</taxon>
        <taxon>Halobacteria</taxon>
        <taxon>Halobacteriales</taxon>
        <taxon>Natrialbaceae</taxon>
        <taxon>Natronolimnohabitans</taxon>
    </lineage>
</organism>
<feature type="compositionally biased region" description="Basic and acidic residues" evidence="1">
    <location>
        <begin position="1"/>
        <end position="27"/>
    </location>
</feature>
<evidence type="ECO:0000313" key="3">
    <source>
        <dbReference type="Proteomes" id="UP000011602"/>
    </source>
</evidence>
<comment type="caution">
    <text evidence="2">The sequence shown here is derived from an EMBL/GenBank/DDBJ whole genome shotgun (WGS) entry which is preliminary data.</text>
</comment>